<comment type="caution">
    <text evidence="1">The sequence shown here is derived from an EMBL/GenBank/DDBJ whole genome shotgun (WGS) entry which is preliminary data.</text>
</comment>
<evidence type="ECO:0000313" key="2">
    <source>
        <dbReference type="Proteomes" id="UP001558850"/>
    </source>
</evidence>
<dbReference type="EC" id="2.1.1.77" evidence="1"/>
<protein>
    <submittedName>
        <fullName evidence="1">Protein-L-isoaspartate(D-aspartate) O-methyltransferase</fullName>
        <ecNumber evidence="1">2.1.1.77</ecNumber>
    </submittedName>
</protein>
<keyword evidence="1" id="KW-0808">Transferase</keyword>
<reference evidence="1" key="1">
    <citation type="submission" date="2024-07" db="EMBL/GenBank/DDBJ databases">
        <title>A survey of Mimosa microsymbionts across Brazilian biomes reveals a high diversity of Paraburkholderia nodulating endemic species, but also that Cupriavidus is common as a symbiont of widespread species.</title>
        <authorList>
            <person name="Rouws L."/>
            <person name="Barauna A."/>
            <person name="Beukes C."/>
            <person name="Rouws J.R.C."/>
            <person name="De Faria S.M."/>
            <person name="Gross E."/>
            <person name="Bueno Dos Reis Junior F."/>
            <person name="Simon M.F."/>
            <person name="Maluk M."/>
            <person name="Odee D.W."/>
            <person name="Kenicer G."/>
            <person name="Young J.P.W."/>
            <person name="Reis V.M."/>
            <person name="Zilli J."/>
            <person name="James E.K."/>
        </authorList>
    </citation>
    <scope>NUCLEOTIDE SEQUENCE</scope>
    <source>
        <strain evidence="1">EG181B</strain>
    </source>
</reference>
<organism evidence="1 2">
    <name type="scientific">Paraburkholderia phymatum</name>
    <dbReference type="NCBI Taxonomy" id="148447"/>
    <lineage>
        <taxon>Bacteria</taxon>
        <taxon>Pseudomonadati</taxon>
        <taxon>Pseudomonadota</taxon>
        <taxon>Betaproteobacteria</taxon>
        <taxon>Burkholderiales</taxon>
        <taxon>Burkholderiaceae</taxon>
        <taxon>Paraburkholderia</taxon>
    </lineage>
</organism>
<evidence type="ECO:0000313" key="1">
    <source>
        <dbReference type="EMBL" id="MEX3936301.1"/>
    </source>
</evidence>
<keyword evidence="2" id="KW-1185">Reference proteome</keyword>
<name>A0ACC6U9F0_9BURK</name>
<keyword evidence="1" id="KW-0489">Methyltransferase</keyword>
<dbReference type="Proteomes" id="UP001558850">
    <property type="component" value="Unassembled WGS sequence"/>
</dbReference>
<accession>A0ACC6U9F0</accession>
<gene>
    <name evidence="1" type="ORF">AB4Y32_31705</name>
</gene>
<proteinExistence type="predicted"/>
<dbReference type="EMBL" id="JBFRCH010000029">
    <property type="protein sequence ID" value="MEX3936301.1"/>
    <property type="molecule type" value="Genomic_DNA"/>
</dbReference>
<sequence>MEAFKYERKQMVDRQIASRGIRDPRVLDAMRTLPRHVFVPSHLTEFAYSDTPLPLTGGQTISQPFIVARMIEAAELSSQDRVLDIGTGSGYAAAVASRLASHVDSIERDTAIAATARETLSANGFANIDVHDADGTLGWASRAPFDAIIAAAGGPDVPPAWREQLAMGGRLVMPIGAHRERQRLVKLTRTSATRFDEEDLGEVHFVPLIGEQGWPEIDDALAGSPQAARASERDGLQTMPLAGLIAEAAHPLPAFDDASFGDAFDFLAAKRIVLLGENSHGTSEFYDARAAITRRLVERHGFDIVAVEADWPDASSVDRYVRLREGRSDGYPFQRFPTWMWRNEEFAAFVRWLRSHNEPLDARQRCGFYGLDMYSLSASVAAVLHYLDRTDPEAAAVARERYGCLTPWQKDPQVYGRAAFSAGFRTCEDAVVTQLQQLLRARLDDAHQDAETWFDAAQNARLVASAERYYRMMYRSAADSWNLRDTHMFETLEHLLESRGPGGKAVVWAHNSHIGDAAATEMGRVRGELNVGQLCRERFGDGDAVALVGFGTDAGTVAAASDWDGPMQIKVVRPSRPDSYEHQFHASGQTRCVVDLTDTAHPQLHERLREPRLERFIGVIYRPDMEMHSHYMEATLSEQFDAFVWFDTTHAIAPLATRATERAPDLYPFGV</sequence>